<keyword evidence="2" id="KW-1185">Reference proteome</keyword>
<dbReference type="Pfam" id="PF10982">
    <property type="entry name" value="DUF2789"/>
    <property type="match status" value="1"/>
</dbReference>
<protein>
    <submittedName>
        <fullName evidence="1">DUF2789 family protein</fullName>
    </submittedName>
</protein>
<organism evidence="1 2">
    <name type="scientific">Pelomonas baiyunensis</name>
    <dbReference type="NCBI Taxonomy" id="3299026"/>
    <lineage>
        <taxon>Bacteria</taxon>
        <taxon>Pseudomonadati</taxon>
        <taxon>Pseudomonadota</taxon>
        <taxon>Betaproteobacteria</taxon>
        <taxon>Burkholderiales</taxon>
        <taxon>Sphaerotilaceae</taxon>
        <taxon>Roseateles</taxon>
    </lineage>
</organism>
<dbReference type="RefSeq" id="WP_394384801.1">
    <property type="nucleotide sequence ID" value="NZ_JBIGIB010000003.1"/>
</dbReference>
<reference evidence="1 2" key="1">
    <citation type="submission" date="2024-08" db="EMBL/GenBank/DDBJ databases">
        <authorList>
            <person name="Lu H."/>
        </authorList>
    </citation>
    <scope>NUCLEOTIDE SEQUENCE [LARGE SCALE GENOMIC DNA]</scope>
    <source>
        <strain evidence="1 2">BYS87W</strain>
    </source>
</reference>
<comment type="caution">
    <text evidence="1">The sequence shown here is derived from an EMBL/GenBank/DDBJ whole genome shotgun (WGS) entry which is preliminary data.</text>
</comment>
<gene>
    <name evidence="1" type="ORF">ACG01O_11945</name>
</gene>
<dbReference type="Gene3D" id="1.10.10.1130">
    <property type="entry name" value="Uncharacterised protein PF10982, DUF2789"/>
    <property type="match status" value="1"/>
</dbReference>
<evidence type="ECO:0000313" key="1">
    <source>
        <dbReference type="EMBL" id="MFG6467324.1"/>
    </source>
</evidence>
<dbReference type="InterPro" id="IPR038086">
    <property type="entry name" value="DUF2789_sf"/>
</dbReference>
<sequence>MDTTTHRSLEDLFAQLGLPDSPAEVRLFVRRHRPLPTTLNLAEAPFWTPSQKAFLTQQWRADDGDWIMQIDLLNAMLREHPDPSELPQAEDAPTT</sequence>
<accession>A0ABW7GZB4</accession>
<dbReference type="InterPro" id="IPR021250">
    <property type="entry name" value="DUF2789"/>
</dbReference>
<evidence type="ECO:0000313" key="2">
    <source>
        <dbReference type="Proteomes" id="UP001606303"/>
    </source>
</evidence>
<dbReference type="Proteomes" id="UP001606303">
    <property type="component" value="Unassembled WGS sequence"/>
</dbReference>
<name>A0ABW7GZB4_9BURK</name>
<proteinExistence type="predicted"/>
<dbReference type="EMBL" id="JBIGIB010000003">
    <property type="protein sequence ID" value="MFG6467324.1"/>
    <property type="molecule type" value="Genomic_DNA"/>
</dbReference>